<comment type="caution">
    <text evidence="11">Lacks conserved residue(s) required for the propagation of feature annotation.</text>
</comment>
<evidence type="ECO:0000313" key="12">
    <source>
        <dbReference type="EMBL" id="NUZ08129.1"/>
    </source>
</evidence>
<dbReference type="Proteomes" id="UP000529637">
    <property type="component" value="Unassembled WGS sequence"/>
</dbReference>
<dbReference type="NCBIfam" id="TIGR00810">
    <property type="entry name" value="secG"/>
    <property type="match status" value="1"/>
</dbReference>
<evidence type="ECO:0000256" key="9">
    <source>
        <dbReference type="ARBA" id="ARBA00023010"/>
    </source>
</evidence>
<comment type="similarity">
    <text evidence="2 11">Belongs to the SecG family.</text>
</comment>
<keyword evidence="9 11" id="KW-0811">Translocation</keyword>
<evidence type="ECO:0000256" key="6">
    <source>
        <dbReference type="ARBA" id="ARBA00022692"/>
    </source>
</evidence>
<keyword evidence="8 11" id="KW-1133">Transmembrane helix</keyword>
<dbReference type="RefSeq" id="WP_176070969.1">
    <property type="nucleotide sequence ID" value="NZ_JABWMJ010000011.1"/>
</dbReference>
<accession>A0A7Y6NRS1</accession>
<comment type="caution">
    <text evidence="12">The sequence shown here is derived from an EMBL/GenBank/DDBJ whole genome shotgun (WGS) entry which is preliminary data.</text>
</comment>
<dbReference type="GO" id="GO:0015450">
    <property type="term" value="F:protein-transporting ATPase activity"/>
    <property type="evidence" value="ECO:0007669"/>
    <property type="project" value="UniProtKB-UniRule"/>
</dbReference>
<dbReference type="GO" id="GO:0005886">
    <property type="term" value="C:plasma membrane"/>
    <property type="evidence" value="ECO:0007669"/>
    <property type="project" value="UniProtKB-SubCell"/>
</dbReference>
<comment type="function">
    <text evidence="11">Involved in protein export. Participates in an early event of protein translocation.</text>
</comment>
<dbReference type="GO" id="GO:0043952">
    <property type="term" value="P:protein transport by the Sec complex"/>
    <property type="evidence" value="ECO:0007669"/>
    <property type="project" value="TreeGrafter"/>
</dbReference>
<proteinExistence type="inferred from homology"/>
<organism evidence="12 13">
    <name type="scientific">Piscinibacter koreensis</name>
    <dbReference type="NCBI Taxonomy" id="2742824"/>
    <lineage>
        <taxon>Bacteria</taxon>
        <taxon>Pseudomonadati</taxon>
        <taxon>Pseudomonadota</taxon>
        <taxon>Betaproteobacteria</taxon>
        <taxon>Burkholderiales</taxon>
        <taxon>Sphaerotilaceae</taxon>
        <taxon>Piscinibacter</taxon>
    </lineage>
</organism>
<evidence type="ECO:0000256" key="7">
    <source>
        <dbReference type="ARBA" id="ARBA00022927"/>
    </source>
</evidence>
<dbReference type="GO" id="GO:0065002">
    <property type="term" value="P:intracellular protein transmembrane transport"/>
    <property type="evidence" value="ECO:0007669"/>
    <property type="project" value="TreeGrafter"/>
</dbReference>
<keyword evidence="4 11" id="KW-0813">Transport</keyword>
<evidence type="ECO:0000256" key="10">
    <source>
        <dbReference type="ARBA" id="ARBA00023136"/>
    </source>
</evidence>
<evidence type="ECO:0000256" key="8">
    <source>
        <dbReference type="ARBA" id="ARBA00022989"/>
    </source>
</evidence>
<feature type="transmembrane region" description="Helical" evidence="11">
    <location>
        <begin position="54"/>
        <end position="75"/>
    </location>
</feature>
<dbReference type="PRINTS" id="PR01651">
    <property type="entry name" value="SECGEXPORT"/>
</dbReference>
<name>A0A7Y6NRS1_9BURK</name>
<keyword evidence="5 11" id="KW-1003">Cell membrane</keyword>
<comment type="subcellular location">
    <subcellularLocation>
        <location evidence="1 11">Cell membrane</location>
        <topology evidence="1 11">Multi-pass membrane protein</topology>
    </subcellularLocation>
</comment>
<sequence length="154" mass="14702">MNVLWNLVLMLQIAAALAMIGLVLIQHGKGADMGASFGSGASGSLFGATGSANFLSRSTAVCAAVFFACTLALAYTSNDRSRPRTGSILERPAIGLSASAPASGAAQVPGAASAPSALPPASASAAAVPAAPAASAAPAQVAPAASGAGAVPQR</sequence>
<keyword evidence="10 11" id="KW-0472">Membrane</keyword>
<evidence type="ECO:0000256" key="1">
    <source>
        <dbReference type="ARBA" id="ARBA00004651"/>
    </source>
</evidence>
<keyword evidence="13" id="KW-1185">Reference proteome</keyword>
<evidence type="ECO:0000256" key="4">
    <source>
        <dbReference type="ARBA" id="ARBA00022448"/>
    </source>
</evidence>
<gene>
    <name evidence="12" type="primary">secG</name>
    <name evidence="12" type="ORF">HQN59_20420</name>
</gene>
<evidence type="ECO:0000256" key="2">
    <source>
        <dbReference type="ARBA" id="ARBA00008445"/>
    </source>
</evidence>
<protein>
    <recommendedName>
        <fullName evidence="3 11">Protein-export membrane protein SecG</fullName>
    </recommendedName>
</protein>
<dbReference type="AlphaFoldDB" id="A0A7Y6NRS1"/>
<dbReference type="GO" id="GO:0009306">
    <property type="term" value="P:protein secretion"/>
    <property type="evidence" value="ECO:0007669"/>
    <property type="project" value="UniProtKB-UniRule"/>
</dbReference>
<keyword evidence="7 11" id="KW-0653">Protein transport</keyword>
<evidence type="ECO:0000313" key="13">
    <source>
        <dbReference type="Proteomes" id="UP000529637"/>
    </source>
</evidence>
<dbReference type="EMBL" id="JABWMJ010000011">
    <property type="protein sequence ID" value="NUZ08129.1"/>
    <property type="molecule type" value="Genomic_DNA"/>
</dbReference>
<dbReference type="PANTHER" id="PTHR34182:SF1">
    <property type="entry name" value="PROTEIN-EXPORT MEMBRANE PROTEIN SECG"/>
    <property type="match status" value="1"/>
</dbReference>
<dbReference type="Pfam" id="PF03840">
    <property type="entry name" value="SecG"/>
    <property type="match status" value="1"/>
</dbReference>
<dbReference type="PANTHER" id="PTHR34182">
    <property type="entry name" value="PROTEIN-EXPORT MEMBRANE PROTEIN SECG"/>
    <property type="match status" value="1"/>
</dbReference>
<reference evidence="12 13" key="1">
    <citation type="submission" date="2020-06" db="EMBL/GenBank/DDBJ databases">
        <title>Schlegella sp. ID0723 isolated from air conditioner.</title>
        <authorList>
            <person name="Kim D.Y."/>
            <person name="Kim D.-U."/>
        </authorList>
    </citation>
    <scope>NUCLEOTIDE SEQUENCE [LARGE SCALE GENOMIC DNA]</scope>
    <source>
        <strain evidence="12 13">ID0723</strain>
    </source>
</reference>
<evidence type="ECO:0000256" key="11">
    <source>
        <dbReference type="RuleBase" id="RU365087"/>
    </source>
</evidence>
<dbReference type="InterPro" id="IPR004692">
    <property type="entry name" value="SecG"/>
</dbReference>
<evidence type="ECO:0000256" key="3">
    <source>
        <dbReference type="ARBA" id="ARBA00017876"/>
    </source>
</evidence>
<evidence type="ECO:0000256" key="5">
    <source>
        <dbReference type="ARBA" id="ARBA00022475"/>
    </source>
</evidence>
<keyword evidence="6 11" id="KW-0812">Transmembrane</keyword>